<evidence type="ECO:0000259" key="6">
    <source>
        <dbReference type="Pfam" id="PF00535"/>
    </source>
</evidence>
<dbReference type="GO" id="GO:0016020">
    <property type="term" value="C:membrane"/>
    <property type="evidence" value="ECO:0007669"/>
    <property type="project" value="UniProtKB-SubCell"/>
</dbReference>
<dbReference type="CDD" id="cd04179">
    <property type="entry name" value="DPM_DPG-synthase_like"/>
    <property type="match status" value="1"/>
</dbReference>
<dbReference type="PANTHER" id="PTHR48090:SF6">
    <property type="entry name" value="SLR5056 PROTEIN"/>
    <property type="match status" value="1"/>
</dbReference>
<dbReference type="PANTHER" id="PTHR48090">
    <property type="entry name" value="UNDECAPRENYL-PHOSPHATE 4-DEOXY-4-FORMAMIDO-L-ARABINOSE TRANSFERASE-RELATED"/>
    <property type="match status" value="1"/>
</dbReference>
<organism evidence="8 9">
    <name type="scientific">Paucilactobacillus vaccinostercus DSM 20634</name>
    <dbReference type="NCBI Taxonomy" id="1423813"/>
    <lineage>
        <taxon>Bacteria</taxon>
        <taxon>Bacillati</taxon>
        <taxon>Bacillota</taxon>
        <taxon>Bacilli</taxon>
        <taxon>Lactobacillales</taxon>
        <taxon>Lactobacillaceae</taxon>
        <taxon>Paucilactobacillus</taxon>
    </lineage>
</organism>
<dbReference type="STRING" id="1423813.FC26_GL001509"/>
<name>A0A0R2AF99_9LACO</name>
<dbReference type="Pfam" id="PF04138">
    <property type="entry name" value="GtrA_DPMS_TM"/>
    <property type="match status" value="1"/>
</dbReference>
<keyword evidence="8" id="KW-0808">Transferase</keyword>
<feature type="transmembrane region" description="Helical" evidence="5">
    <location>
        <begin position="275"/>
        <end position="296"/>
    </location>
</feature>
<keyword evidence="3 5" id="KW-1133">Transmembrane helix</keyword>
<keyword evidence="9" id="KW-1185">Reference proteome</keyword>
<dbReference type="Proteomes" id="UP000051733">
    <property type="component" value="Unassembled WGS sequence"/>
</dbReference>
<comment type="caution">
    <text evidence="8">The sequence shown here is derived from an EMBL/GenBank/DDBJ whole genome shotgun (WGS) entry which is preliminary data.</text>
</comment>
<dbReference type="InterPro" id="IPR001173">
    <property type="entry name" value="Glyco_trans_2-like"/>
</dbReference>
<accession>A0A0R2AF99</accession>
<dbReference type="Gene3D" id="3.90.550.10">
    <property type="entry name" value="Spore Coat Polysaccharide Biosynthesis Protein SpsA, Chain A"/>
    <property type="match status" value="1"/>
</dbReference>
<reference evidence="8 9" key="1">
    <citation type="journal article" date="2015" name="Genome Announc.">
        <title>Expanding the biotechnology potential of lactobacilli through comparative genomics of 213 strains and associated genera.</title>
        <authorList>
            <person name="Sun Z."/>
            <person name="Harris H.M."/>
            <person name="McCann A."/>
            <person name="Guo C."/>
            <person name="Argimon S."/>
            <person name="Zhang W."/>
            <person name="Yang X."/>
            <person name="Jeffery I.B."/>
            <person name="Cooney J.C."/>
            <person name="Kagawa T.F."/>
            <person name="Liu W."/>
            <person name="Song Y."/>
            <person name="Salvetti E."/>
            <person name="Wrobel A."/>
            <person name="Rasinkangas P."/>
            <person name="Parkhill J."/>
            <person name="Rea M.C."/>
            <person name="O'Sullivan O."/>
            <person name="Ritari J."/>
            <person name="Douillard F.P."/>
            <person name="Paul Ross R."/>
            <person name="Yang R."/>
            <person name="Briner A.E."/>
            <person name="Felis G.E."/>
            <person name="de Vos W.M."/>
            <person name="Barrangou R."/>
            <person name="Klaenhammer T.R."/>
            <person name="Caufield P.W."/>
            <person name="Cui Y."/>
            <person name="Zhang H."/>
            <person name="O'Toole P.W."/>
        </authorList>
    </citation>
    <scope>NUCLEOTIDE SEQUENCE [LARGE SCALE GENOMIC DNA]</scope>
    <source>
        <strain evidence="8 9">DSM 20634</strain>
    </source>
</reference>
<sequence>MNFNFVWSEAFFAPRLLYNRIYGVRRDDQIALKKTHSEYLIGGDRMQKTTPRTVAILIPALDPDQHLIEIITELVHSETGKTPIVVVDDGSESQTIFNEILGQFGSRVKVLHHQYNRGKGEALKTGFRYLLEQDDIVGIATMDSDGQHTVADVNRCIALFQRQPQSLILGVRTFPTDIPWRSRFGNQLTESLVRKLTGLKITDTQTGLRVIPATYARDALAFTGERYAFEFEMLLQTRKKDVAVLEQPIQTIYIDSNRASHFRVIRDSLSIYLRFVKFALSGAASFLIDIVLYTLIVWLTKSYSLDSIMGATVIARLLSSIANYMINHKLVFNNEGHATLVKYFALMCVQMIVSGYLTHGLTQILMVVVNSGLISTAAKMIVDFGLFLVSYQIQKRLIFCGEGPHGIK</sequence>
<evidence type="ECO:0000256" key="5">
    <source>
        <dbReference type="SAM" id="Phobius"/>
    </source>
</evidence>
<evidence type="ECO:0000256" key="2">
    <source>
        <dbReference type="ARBA" id="ARBA00022692"/>
    </source>
</evidence>
<evidence type="ECO:0000313" key="9">
    <source>
        <dbReference type="Proteomes" id="UP000051733"/>
    </source>
</evidence>
<dbReference type="EMBL" id="AYYY01000025">
    <property type="protein sequence ID" value="KRM61436.1"/>
    <property type="molecule type" value="Genomic_DNA"/>
</dbReference>
<evidence type="ECO:0000256" key="4">
    <source>
        <dbReference type="ARBA" id="ARBA00023136"/>
    </source>
</evidence>
<evidence type="ECO:0000256" key="1">
    <source>
        <dbReference type="ARBA" id="ARBA00004141"/>
    </source>
</evidence>
<evidence type="ECO:0000256" key="3">
    <source>
        <dbReference type="ARBA" id="ARBA00022989"/>
    </source>
</evidence>
<evidence type="ECO:0000313" key="8">
    <source>
        <dbReference type="EMBL" id="KRM61436.1"/>
    </source>
</evidence>
<feature type="domain" description="Glycosyltransferase 2-like" evidence="6">
    <location>
        <begin position="56"/>
        <end position="192"/>
    </location>
</feature>
<comment type="subcellular location">
    <subcellularLocation>
        <location evidence="1">Membrane</location>
        <topology evidence="1">Multi-pass membrane protein</topology>
    </subcellularLocation>
</comment>
<dbReference type="GO" id="GO:0000271">
    <property type="term" value="P:polysaccharide biosynthetic process"/>
    <property type="evidence" value="ECO:0007669"/>
    <property type="project" value="InterPro"/>
</dbReference>
<dbReference type="InterPro" id="IPR007267">
    <property type="entry name" value="GtrA_DPMS_TM"/>
</dbReference>
<dbReference type="AlphaFoldDB" id="A0A0R2AF99"/>
<dbReference type="InterPro" id="IPR029044">
    <property type="entry name" value="Nucleotide-diphossugar_trans"/>
</dbReference>
<dbReference type="Pfam" id="PF00535">
    <property type="entry name" value="Glycos_transf_2"/>
    <property type="match status" value="1"/>
</dbReference>
<keyword evidence="4 5" id="KW-0472">Membrane</keyword>
<protein>
    <submittedName>
        <fullName evidence="8">Glycosyltransferase-like protein</fullName>
    </submittedName>
</protein>
<feature type="transmembrane region" description="Helical" evidence="5">
    <location>
        <begin position="364"/>
        <end position="389"/>
    </location>
</feature>
<feature type="domain" description="GtrA/DPMS transmembrane" evidence="7">
    <location>
        <begin position="277"/>
        <end position="399"/>
    </location>
</feature>
<dbReference type="GO" id="GO:0016740">
    <property type="term" value="F:transferase activity"/>
    <property type="evidence" value="ECO:0007669"/>
    <property type="project" value="UniProtKB-KW"/>
</dbReference>
<feature type="transmembrane region" description="Helical" evidence="5">
    <location>
        <begin position="338"/>
        <end position="358"/>
    </location>
</feature>
<dbReference type="SUPFAM" id="SSF53448">
    <property type="entry name" value="Nucleotide-diphospho-sugar transferases"/>
    <property type="match status" value="1"/>
</dbReference>
<dbReference type="InterPro" id="IPR050256">
    <property type="entry name" value="Glycosyltransferase_2"/>
</dbReference>
<gene>
    <name evidence="8" type="ORF">FC26_GL001509</name>
</gene>
<feature type="transmembrane region" description="Helical" evidence="5">
    <location>
        <begin position="308"/>
        <end position="326"/>
    </location>
</feature>
<dbReference type="PATRIC" id="fig|1423813.3.peg.1534"/>
<proteinExistence type="predicted"/>
<evidence type="ECO:0000259" key="7">
    <source>
        <dbReference type="Pfam" id="PF04138"/>
    </source>
</evidence>
<keyword evidence="2 5" id="KW-0812">Transmembrane</keyword>